<reference evidence="2" key="1">
    <citation type="submission" date="2016-03" db="EMBL/GenBank/DDBJ databases">
        <authorList>
            <person name="Devillers H."/>
        </authorList>
    </citation>
    <scope>NUCLEOTIDE SEQUENCE [LARGE SCALE GENOMIC DNA]</scope>
</reference>
<evidence type="ECO:0000313" key="1">
    <source>
        <dbReference type="EMBL" id="SCU93635.1"/>
    </source>
</evidence>
<sequence length="450" mass="49959">MICLVGHLLAQGGSDAHATFLPHKNNYFVIQITEYKAVIRPLCSIFDHTLNRRNQPTAEKSAFVFSFLNSGTPKEMTTQAMPAKKKTLKASDDKTWSVVSFNNNAVCQQSGQVSIQTISEEGLCDDVLSNTSSDESELPVNPLRASAVTEYGYDTLVVQGDEPSGLQGLSPTEDQRSRFLPVFSPLTDNRVTRALSGLHAWQIVLLTSSTTLFLSYLIQTALQNPLASSVESPSTTPYFTNHGATYRDVDFVLPFGDITGGSSKYIVDFENRVAYPIVPDVSLWESAKVEATQIALTLHSSICNFRSGMIQTFADRFESANSSILRKWTNRKAPIFSRLHSGLERCKTFTSSVNAMYRPHINNAFRSVNKKCRVSFGRYLTSAQGSFSLCASDIKSVVQRVKHMVPEIKTVWLGTLDATNRFKGKTSHIVIDKWNNTMKMLRFKGSGTQD</sequence>
<dbReference type="OrthoDB" id="4034014at2759"/>
<accession>A0A1G4JS19</accession>
<keyword evidence="2" id="KW-1185">Reference proteome</keyword>
<gene>
    <name evidence="1" type="ORF">LADA_0G04148G</name>
</gene>
<dbReference type="AlphaFoldDB" id="A0A1G4JS19"/>
<dbReference type="Proteomes" id="UP000190274">
    <property type="component" value="Chromosome G"/>
</dbReference>
<name>A0A1G4JS19_9SACH</name>
<proteinExistence type="predicted"/>
<evidence type="ECO:0000313" key="2">
    <source>
        <dbReference type="Proteomes" id="UP000190274"/>
    </source>
</evidence>
<organism evidence="1 2">
    <name type="scientific">Lachancea dasiensis</name>
    <dbReference type="NCBI Taxonomy" id="1072105"/>
    <lineage>
        <taxon>Eukaryota</taxon>
        <taxon>Fungi</taxon>
        <taxon>Dikarya</taxon>
        <taxon>Ascomycota</taxon>
        <taxon>Saccharomycotina</taxon>
        <taxon>Saccharomycetes</taxon>
        <taxon>Saccharomycetales</taxon>
        <taxon>Saccharomycetaceae</taxon>
        <taxon>Lachancea</taxon>
    </lineage>
</organism>
<protein>
    <submittedName>
        <fullName evidence="1">LADA_0G04148g1_1</fullName>
    </submittedName>
</protein>
<dbReference type="EMBL" id="LT598457">
    <property type="protein sequence ID" value="SCU93635.1"/>
    <property type="molecule type" value="Genomic_DNA"/>
</dbReference>